<proteinExistence type="predicted"/>
<organism evidence="1 2">
    <name type="scientific">Arachis hypogaea</name>
    <name type="common">Peanut</name>
    <dbReference type="NCBI Taxonomy" id="3818"/>
    <lineage>
        <taxon>Eukaryota</taxon>
        <taxon>Viridiplantae</taxon>
        <taxon>Streptophyta</taxon>
        <taxon>Embryophyta</taxon>
        <taxon>Tracheophyta</taxon>
        <taxon>Spermatophyta</taxon>
        <taxon>Magnoliopsida</taxon>
        <taxon>eudicotyledons</taxon>
        <taxon>Gunneridae</taxon>
        <taxon>Pentapetalae</taxon>
        <taxon>rosids</taxon>
        <taxon>fabids</taxon>
        <taxon>Fabales</taxon>
        <taxon>Fabaceae</taxon>
        <taxon>Papilionoideae</taxon>
        <taxon>50 kb inversion clade</taxon>
        <taxon>dalbergioids sensu lato</taxon>
        <taxon>Dalbergieae</taxon>
        <taxon>Pterocarpus clade</taxon>
        <taxon>Arachis</taxon>
    </lineage>
</organism>
<keyword evidence="2" id="KW-1185">Reference proteome</keyword>
<dbReference type="Proteomes" id="UP000289738">
    <property type="component" value="Chromosome B05"/>
</dbReference>
<accession>A0A444YY38</accession>
<evidence type="ECO:0000313" key="1">
    <source>
        <dbReference type="EMBL" id="RYR06724.1"/>
    </source>
</evidence>
<gene>
    <name evidence="1" type="ORF">Ahy_B05g074022</name>
</gene>
<comment type="caution">
    <text evidence="1">The sequence shown here is derived from an EMBL/GenBank/DDBJ whole genome shotgun (WGS) entry which is preliminary data.</text>
</comment>
<protein>
    <submittedName>
        <fullName evidence="1">Uncharacterized protein</fullName>
    </submittedName>
</protein>
<evidence type="ECO:0000313" key="2">
    <source>
        <dbReference type="Proteomes" id="UP000289738"/>
    </source>
</evidence>
<reference evidence="1 2" key="1">
    <citation type="submission" date="2019-01" db="EMBL/GenBank/DDBJ databases">
        <title>Sequencing of cultivated peanut Arachis hypogaea provides insights into genome evolution and oil improvement.</title>
        <authorList>
            <person name="Chen X."/>
        </authorList>
    </citation>
    <scope>NUCLEOTIDE SEQUENCE [LARGE SCALE GENOMIC DNA]</scope>
    <source>
        <strain evidence="2">cv. Fuhuasheng</strain>
        <tissue evidence="1">Leaves</tissue>
    </source>
</reference>
<dbReference type="EMBL" id="SDMP01000015">
    <property type="protein sequence ID" value="RYR06724.1"/>
    <property type="molecule type" value="Genomic_DNA"/>
</dbReference>
<sequence>MPYVRRHPKSPTLMSLVSKVKTNKHVHQTCCTSLLVAQVRGVSKLAEIQTKDFPLFKLLPTGIISTTYLHSNPTHYFSFSISEQNTATSSSSAPPPLSSLVASSAPTKTTACEFRCGGFGGDLRTIAALAMSRSTFHTVAAPSSRAANVLGFPFVAAVSSVRLSTATPAVLHGDCGAYSSAMQAVLSRLLCAAAPPGHTWQENRSQRLKASDIPAVVGWREESFQNPLFVVISGNWTPIIVQHMLPVRESYDPIRHHYTVDDRALKDVLTIPQHCRMCPSRIPRSAEIMRCISANMVAEKTLYGTDSSRIFPSSASRGSTGGITNISMPFILKYVVLLISAKQRKQS</sequence>
<dbReference type="AlphaFoldDB" id="A0A444YY38"/>
<name>A0A444YY38_ARAHY</name>